<dbReference type="PANTHER" id="PTHR45982:SF1">
    <property type="entry name" value="REGULATOR OF CHROMOSOME CONDENSATION"/>
    <property type="match status" value="1"/>
</dbReference>
<protein>
    <recommendedName>
        <fullName evidence="12">RNase H type-1 domain-containing protein</fullName>
    </recommendedName>
</protein>
<dbReference type="InterPro" id="IPR036397">
    <property type="entry name" value="RNaseH_sf"/>
</dbReference>
<dbReference type="Gene3D" id="3.30.420.10">
    <property type="entry name" value="Ribonuclease H-like superfamily/Ribonuclease H"/>
    <property type="match status" value="1"/>
</dbReference>
<dbReference type="PROSITE" id="PS00626">
    <property type="entry name" value="RCC1_2"/>
    <property type="match status" value="1"/>
</dbReference>
<feature type="region of interest" description="Disordered" evidence="4">
    <location>
        <begin position="2537"/>
        <end position="2697"/>
    </location>
</feature>
<feature type="compositionally biased region" description="Basic and acidic residues" evidence="4">
    <location>
        <begin position="2873"/>
        <end position="2889"/>
    </location>
</feature>
<dbReference type="GO" id="GO:0005085">
    <property type="term" value="F:guanyl-nucleotide exchange factor activity"/>
    <property type="evidence" value="ECO:0007669"/>
    <property type="project" value="TreeGrafter"/>
</dbReference>
<feature type="transmembrane region" description="Helical" evidence="5">
    <location>
        <begin position="2378"/>
        <end position="2400"/>
    </location>
</feature>
<feature type="region of interest" description="Disordered" evidence="4">
    <location>
        <begin position="916"/>
        <end position="955"/>
    </location>
</feature>
<feature type="chain" id="PRO_5043272533" description="RNase H type-1 domain-containing protein" evidence="6">
    <location>
        <begin position="22"/>
        <end position="3445"/>
    </location>
</feature>
<dbReference type="Pfam" id="PF25390">
    <property type="entry name" value="WD40_RLD"/>
    <property type="match status" value="1"/>
</dbReference>
<dbReference type="PRINTS" id="PR00633">
    <property type="entry name" value="RCCNDNSATION"/>
</dbReference>
<evidence type="ECO:0000313" key="11">
    <source>
        <dbReference type="Proteomes" id="UP001152797"/>
    </source>
</evidence>
<organism evidence="9">
    <name type="scientific">Cladocopium goreaui</name>
    <dbReference type="NCBI Taxonomy" id="2562237"/>
    <lineage>
        <taxon>Eukaryota</taxon>
        <taxon>Sar</taxon>
        <taxon>Alveolata</taxon>
        <taxon>Dinophyceae</taxon>
        <taxon>Suessiales</taxon>
        <taxon>Symbiodiniaceae</taxon>
        <taxon>Cladocopium</taxon>
    </lineage>
</organism>
<dbReference type="InterPro" id="IPR000477">
    <property type="entry name" value="RT_dom"/>
</dbReference>
<dbReference type="EMBL" id="CAMXCT020003235">
    <property type="protein sequence ID" value="CAL1156624.1"/>
    <property type="molecule type" value="Genomic_DNA"/>
</dbReference>
<keyword evidence="5" id="KW-0472">Membrane</keyword>
<evidence type="ECO:0000256" key="2">
    <source>
        <dbReference type="ARBA" id="ARBA00022737"/>
    </source>
</evidence>
<feature type="domain" description="RNase H type-1" evidence="8">
    <location>
        <begin position="1831"/>
        <end position="1984"/>
    </location>
</feature>
<proteinExistence type="predicted"/>
<feature type="repeat" description="RCC1" evidence="3">
    <location>
        <begin position="3095"/>
        <end position="3146"/>
    </location>
</feature>
<keyword evidence="5" id="KW-0812">Transmembrane</keyword>
<dbReference type="SUPFAM" id="SSF56219">
    <property type="entry name" value="DNase I-like"/>
    <property type="match status" value="1"/>
</dbReference>
<dbReference type="OrthoDB" id="10256179at2759"/>
<evidence type="ECO:0008006" key="12">
    <source>
        <dbReference type="Google" id="ProtNLM"/>
    </source>
</evidence>
<dbReference type="InterPro" id="IPR012337">
    <property type="entry name" value="RNaseH-like_sf"/>
</dbReference>
<dbReference type="Gene3D" id="2.130.10.30">
    <property type="entry name" value="Regulator of chromosome condensation 1/beta-lactamase-inhibitor protein II"/>
    <property type="match status" value="2"/>
</dbReference>
<dbReference type="InterPro" id="IPR058923">
    <property type="entry name" value="RCC1-like_dom"/>
</dbReference>
<comment type="caution">
    <text evidence="9">The sequence shown here is derived from an EMBL/GenBank/DDBJ whole genome shotgun (WGS) entry which is preliminary data.</text>
</comment>
<feature type="compositionally biased region" description="Basic and acidic residues" evidence="4">
    <location>
        <begin position="2926"/>
        <end position="2943"/>
    </location>
</feature>
<dbReference type="InterPro" id="IPR000408">
    <property type="entry name" value="Reg_chr_condens"/>
</dbReference>
<keyword evidence="5" id="KW-1133">Transmembrane helix</keyword>
<dbReference type="EMBL" id="CAMXCT010003235">
    <property type="protein sequence ID" value="CAI4003249.1"/>
    <property type="molecule type" value="Genomic_DNA"/>
</dbReference>
<evidence type="ECO:0000259" key="7">
    <source>
        <dbReference type="PROSITE" id="PS50878"/>
    </source>
</evidence>
<reference evidence="10" key="2">
    <citation type="submission" date="2024-04" db="EMBL/GenBank/DDBJ databases">
        <authorList>
            <person name="Chen Y."/>
            <person name="Shah S."/>
            <person name="Dougan E. K."/>
            <person name="Thang M."/>
            <person name="Chan C."/>
        </authorList>
    </citation>
    <scope>NUCLEOTIDE SEQUENCE [LARGE SCALE GENOMIC DNA]</scope>
</reference>
<name>A0A9P1G6Z3_9DINO</name>
<keyword evidence="6" id="KW-0732">Signal</keyword>
<evidence type="ECO:0000256" key="3">
    <source>
        <dbReference type="PROSITE-ProRule" id="PRU00235"/>
    </source>
</evidence>
<dbReference type="InterPro" id="IPR002156">
    <property type="entry name" value="RNaseH_domain"/>
</dbReference>
<feature type="transmembrane region" description="Helical" evidence="5">
    <location>
        <begin position="2489"/>
        <end position="2512"/>
    </location>
</feature>
<feature type="transmembrane region" description="Helical" evidence="5">
    <location>
        <begin position="2457"/>
        <end position="2477"/>
    </location>
</feature>
<dbReference type="Pfam" id="PF00075">
    <property type="entry name" value="RNase_H"/>
    <property type="match status" value="1"/>
</dbReference>
<feature type="compositionally biased region" description="Acidic residues" evidence="4">
    <location>
        <begin position="2537"/>
        <end position="2548"/>
    </location>
</feature>
<evidence type="ECO:0000256" key="4">
    <source>
        <dbReference type="SAM" id="MobiDB-lite"/>
    </source>
</evidence>
<dbReference type="SUPFAM" id="SSF50985">
    <property type="entry name" value="RCC1/BLIP-II"/>
    <property type="match status" value="1"/>
</dbReference>
<evidence type="ECO:0000313" key="10">
    <source>
        <dbReference type="EMBL" id="CAL1156624.1"/>
    </source>
</evidence>
<dbReference type="PROSITE" id="PS50879">
    <property type="entry name" value="RNASE_H_1"/>
    <property type="match status" value="1"/>
</dbReference>
<dbReference type="GO" id="GO:0005737">
    <property type="term" value="C:cytoplasm"/>
    <property type="evidence" value="ECO:0007669"/>
    <property type="project" value="TreeGrafter"/>
</dbReference>
<gene>
    <name evidence="9" type="ORF">C1SCF055_LOCUS29132</name>
</gene>
<dbReference type="PROSITE" id="PS50012">
    <property type="entry name" value="RCC1_3"/>
    <property type="match status" value="5"/>
</dbReference>
<feature type="region of interest" description="Disordered" evidence="4">
    <location>
        <begin position="2921"/>
        <end position="2943"/>
    </location>
</feature>
<dbReference type="Gene3D" id="3.60.10.10">
    <property type="entry name" value="Endonuclease/exonuclease/phosphatase"/>
    <property type="match status" value="1"/>
</dbReference>
<accession>A0A9P1G6Z3</accession>
<feature type="domain" description="Reverse transcriptase" evidence="7">
    <location>
        <begin position="1252"/>
        <end position="1499"/>
    </location>
</feature>
<dbReference type="EMBL" id="CAMXCT030003235">
    <property type="protein sequence ID" value="CAL4790561.1"/>
    <property type="molecule type" value="Genomic_DNA"/>
</dbReference>
<dbReference type="PROSITE" id="PS50878">
    <property type="entry name" value="RT_POL"/>
    <property type="match status" value="1"/>
</dbReference>
<feature type="region of interest" description="Disordered" evidence="4">
    <location>
        <begin position="3321"/>
        <end position="3353"/>
    </location>
</feature>
<feature type="transmembrane region" description="Helical" evidence="5">
    <location>
        <begin position="2315"/>
        <end position="2335"/>
    </location>
</feature>
<reference evidence="9" key="1">
    <citation type="submission" date="2022-10" db="EMBL/GenBank/DDBJ databases">
        <authorList>
            <person name="Chen Y."/>
            <person name="Dougan E. K."/>
            <person name="Chan C."/>
            <person name="Rhodes N."/>
            <person name="Thang M."/>
        </authorList>
    </citation>
    <scope>NUCLEOTIDE SEQUENCE</scope>
</reference>
<dbReference type="InterPro" id="IPR009091">
    <property type="entry name" value="RCC1/BLIP-II"/>
</dbReference>
<dbReference type="SUPFAM" id="SSF53098">
    <property type="entry name" value="Ribonuclease H-like"/>
    <property type="match status" value="1"/>
</dbReference>
<dbReference type="GO" id="GO:0003676">
    <property type="term" value="F:nucleic acid binding"/>
    <property type="evidence" value="ECO:0007669"/>
    <property type="project" value="InterPro"/>
</dbReference>
<dbReference type="PANTHER" id="PTHR45982">
    <property type="entry name" value="REGULATOR OF CHROMOSOME CONDENSATION"/>
    <property type="match status" value="1"/>
</dbReference>
<dbReference type="InterPro" id="IPR051553">
    <property type="entry name" value="Ran_GTPase-activating"/>
</dbReference>
<evidence type="ECO:0000313" key="9">
    <source>
        <dbReference type="EMBL" id="CAI4003249.1"/>
    </source>
</evidence>
<feature type="repeat" description="RCC1" evidence="3">
    <location>
        <begin position="3202"/>
        <end position="3258"/>
    </location>
</feature>
<dbReference type="InterPro" id="IPR036691">
    <property type="entry name" value="Endo/exonu/phosph_ase_sf"/>
</dbReference>
<dbReference type="Proteomes" id="UP001152797">
    <property type="component" value="Unassembled WGS sequence"/>
</dbReference>
<feature type="repeat" description="RCC1" evidence="3">
    <location>
        <begin position="3389"/>
        <end position="3443"/>
    </location>
</feature>
<dbReference type="GO" id="GO:0004523">
    <property type="term" value="F:RNA-DNA hybrid ribonuclease activity"/>
    <property type="evidence" value="ECO:0007669"/>
    <property type="project" value="InterPro"/>
</dbReference>
<evidence type="ECO:0000256" key="5">
    <source>
        <dbReference type="SAM" id="Phobius"/>
    </source>
</evidence>
<feature type="repeat" description="RCC1" evidence="3">
    <location>
        <begin position="3049"/>
        <end position="3094"/>
    </location>
</feature>
<evidence type="ECO:0000256" key="6">
    <source>
        <dbReference type="SAM" id="SignalP"/>
    </source>
</evidence>
<evidence type="ECO:0000256" key="1">
    <source>
        <dbReference type="ARBA" id="ARBA00022658"/>
    </source>
</evidence>
<keyword evidence="1" id="KW-0344">Guanine-nucleotide releasing factor</keyword>
<evidence type="ECO:0000259" key="8">
    <source>
        <dbReference type="PROSITE" id="PS50879"/>
    </source>
</evidence>
<keyword evidence="2" id="KW-0677">Repeat</keyword>
<dbReference type="Pfam" id="PF00078">
    <property type="entry name" value="RVT_1"/>
    <property type="match status" value="1"/>
</dbReference>
<feature type="region of interest" description="Disordered" evidence="4">
    <location>
        <begin position="2854"/>
        <end position="2898"/>
    </location>
</feature>
<feature type="repeat" description="RCC1" evidence="3">
    <location>
        <begin position="3259"/>
        <end position="3308"/>
    </location>
</feature>
<feature type="signal peptide" evidence="6">
    <location>
        <begin position="1"/>
        <end position="21"/>
    </location>
</feature>
<feature type="compositionally biased region" description="Polar residues" evidence="4">
    <location>
        <begin position="2861"/>
        <end position="2871"/>
    </location>
</feature>
<sequence length="3445" mass="387306">MKSWFLFIWCWIAIFLTPVHAAFNTKGEGNFTSSTYVVFADDVASSTALKPTLMEFSFTDAFLHAVRMMQTAADVPNQPNQQNQGVPGNDDEIDQEPFMDFDNLDILQDFPGDQEWWFFRPDPHNLGRRETLRLQVTATTSMREIEQSLTAAWPDLRPGRPDWEILLAHYNAFDGFHAPLTAGSSAFIVKVQNDLDQGLAQRSIILLSLRTWIATTGYAATSPLRAFVVDTQSYVREFFQSIDFHQRCDRAPCAIEHNGQVLTPWNHEYPLRCWDGDFVQVQAVARAEALMQITGLHDASHYPTLDEMPEAFQQNALQSLTGLGVEDDQILLITGNFQISMTSWIRDIYKFTEMQAITKQCLGVFLPEGDNIVFMRFNLQTPFNVYDLYDGIVQYMLDGDEQNWNFVAIKEIANSHLDMDTQILGIHLETHQSFFELDALCLVEIHLQQNFRGTLAFPDIEYKSRYFPVLMTEEQMWGQLDLDRLCVDEDCTTVVDGRFILRGDRFAVEDGSFIQIYIGDEHETMSTQSEAVETSELTGHTQEMEIHAAEPRSVEQPDLTTGQFGSLPFSPWGSICLSLHKHFPALSWGLFLTSWTAVAIQLQVMRVGEAQHPGPRMWIGTTNPSGLRGKEESYFELPTGIWGISETHLTALNQRDANSAMHRLSLRKNRFLQLQHGAPVLPRTASSTAGTWSGVSIATDLACRAISIPWPHSEFALGRVQLVQAWYGPFHVSGANLYGWPKSPTWPRATEATEQLLAHVTKEMVLSRTGPRFVIGDFNCDVLESPSVAIWKAQGWINIQDWAFEQHGRAYTYTSKQVNILDHVFVSPELAQFLCSVDSWNLFADHTAIGAEFDIPVRMVEQVVWPMPAYIPYDKVNMEKWHRYPLELNIQGSVDERFQQLSVAFENSFDGCIDAPGQKLPPAMRGRGQKSSPEKRQQQTPLLRPSRPGEVQPSSDLLGRTVHKWFMQLRRLQSMLHSLKANKQTWDAWIYRAELWRSIKHAKGFDQGFVKWWTLRQVQCQGSPQNWPDRVPTVQVMQCLFQDYEINYRRFEAWHAKQRSDMLQLTLMENQEKIFAMVRPTCKAPLQHLEERWDVPVLGISDDRTQLHLEHEIPVDNTCIAEIDGQHIHVTAADGPVVSLATQVEEEDPEMVRITKHHSTVDQIQEHLAAFWKARWWKEPPSHADWQRIFDFCAAYIPKQPEMHEDITLAQWHTINKRYGKTSARGPDGYARRDLQWMPECLQEEMVCQINNWEETGTFPKQLCTGFVHPLPKREDSVLVNDFRPVIIYSMIYRSWSSLRARQYLKLIKTLAGCHQFGFLPQKENTEIWMVLQGWIEDSTVSQQAIAGYVADIEKAFECLPREPLLWLGRRMGMSRKVLTVWKFFLDNMTRRFMLSNQIGPALASTSGFPEGCGMSCVAMALTNVVFHKYMDAYSRITSLSFVDNLELVGRSVQSVHEGVLTMEAWASMWMLKLDASKCYAWASSSTLRSQCQAAGWNIKTHAKDLGAPMTYGSKHSVVDQLDRIKALKPVWAMLRRLNCPIWAKQRVLFQAMWPRAYYGSAICCMSWIHTKALRTEAMRALKWNRGGASPGMRLGVLSAPLTDPGYYHFWHTILTFRRVLRKQPGFLDLWKSYMAKYDGKQSYGPFGKLLEVCAQVGWHIEPPCLRDHDGVQMHLARVDIKLLEAQAVDAWRQSIAYTFAQRKDVHGLCGIDWRALDKVFRNLPKYQKETLHVLQDGTFMDGKMHSKYDNTKTGKCGFCQRDDTFAHRCEICPAYQEVRNRHAELCQHWDEYPTSLTLRLLPSRNPFEQTYRINQASEESKQIGLQCLASRQQLDLFTDGSCKNPTTPWASAGAWAIVSATHDCVVARGVLGGLEQTSDRAELQAIAVAIDYAVLNRGVTTIWSDNAYATEGVAHLLQSGECPFDKYENLWNRIQTSLQGHQDRIFVQHVTSHRLSLRLSMDVDDWTAYWNGRADHEAEVAHSLRSYEVERVRQSMIAHHNRMVEILAQFVSFHLDIAEYHANMDYVDVLEVEEIMDSEVPEGLDGRRLCLAHVSWQRDLPDFGSEDMRWLALCQRFSLDFTRGMLHWLREETSLQDVVTYKMSLIEIAVSLCSGFRGIQLPQPDPDRRLCWQYFALARPMERLLRQANCFRMRLPAYFIRSTDHSKAALSSSITVLKGDRYDASFASRIYQATSRLEIAIFRSYGPGIEVNSAVTVMGCVFAVLMIVHAAGLVRKAGGAQSPRRSLVARADVGPDKIGAATTHDGHVRRGSISSAEERITCDALADFCLGLFLSLEFCLLTLYLVTHTFVTEAIVASTLAALLMPILLVPYLLGMEGGARSPVADVSESKEHPAKRWSTRLNAWKPAEKSRFCVKLLMLLVFFALCLVYHIQVACFYIHKYTFACRRRMKRCKCKCACVVNFLIAALAAVSRALVSTSVYTIIYRTSENKQVVCATFAKCLCFCCSLPVLLFIIIDIAMQPAVPSDLLLAVPSDGEVILWSLISCVVLLLGRQLLLFCTTVPLHEDCEDCEDCEDREAEQEEEEADPEHAFGDACVPDDAEDSHMASKDVSMTGKDHEVLIEPEPPWNRESQVSKPPESDGGSILPASALPSNQVSMNPDPPAWNNLPVTSGTSASQAAQPSEPPPWKILPASALPSNQVSMNPDPPAWNNLPVTSGTSASQAAQPSEPPPWKILPASALPSNQVSMNPDPPAWNNLPAATGTPATSVTQVSVLPGPPAFVTLPIASGTSLVKEAQTETNTAPGSAVNETVLRRLSRISQHFLGAKANSGEWGVSSSEISEAKPQSFLKAKRKKKKKKVRQTAAVQLHMLPQYRLSFSLLLVQERPLEMECSARDTRSSAESVAGTTTAPMEKRHIGVRKKEDDNAKSSEASKFSNEMTAPCKCKPVWKGVTADAYTSVAQQRASDRKRREQAEDRREDHKPKFIQPQKEKRFKIYMKYEGRKGPPAWIKSRLPKHGGFEDGPSVAIKKMFVNFYNRVREMLSVHSVHLRSETGIAIPDEDSIAGYVGYGGLIYVVDGSSPGKLPENVVYFWGSNSWSDPKGDTPSPVLTLQRKRICQISVGKEHAVALTEGGRIFAWGKNDFGQLGTGDEENRALPSYTELPYETYISQIAAGGNYTIGVTKRGDIWSWGRFQASNFPRMFTETWCNGYEAKGEMGLKGLKIVRVSAGDQHMGALTKEGKLYTWGYNDFGQLGWGLHGEGRVGQQRPNQVKGLLESEEIIDFACGGGHTVAITKSCRIFGFGSNTNGQLGHAMRQCFPEPVEIPLGDPVSKVRAGWQCTAYITESARPIICGGIRAEGPSVSDMQQGGEDGEGPAPEMSRGGYGGGPQPEAGVMDMVSTTGVEVMTEVVTEASVGEAHGILVCYDGTLRGWGYNRQKQAIGDETDDTFVKPQAVDDIPFDAYKGLSVAVGGAQSYAIMQPRA</sequence>
<keyword evidence="11" id="KW-1185">Reference proteome</keyword>
<feature type="transmembrane region" description="Helical" evidence="5">
    <location>
        <begin position="2421"/>
        <end position="2445"/>
    </location>
</feature>